<dbReference type="Pfam" id="PF13385">
    <property type="entry name" value="Laminin_G_3"/>
    <property type="match status" value="1"/>
</dbReference>
<dbReference type="Gene3D" id="2.60.120.200">
    <property type="match status" value="1"/>
</dbReference>
<accession>A0A0F7L984</accession>
<dbReference type="InterPro" id="IPR013320">
    <property type="entry name" value="ConA-like_dom_sf"/>
</dbReference>
<proteinExistence type="predicted"/>
<sequence>MTVTATNDRRANVTGDGAILVFAYDFKILANTDLEVYHVSSAGVATLLTLTTDYTVSGVGVAGGGNVTLTAAYAVAGTPASNESILMLGETAKTQLTNLLQNGAYNAEVQEAIGDKLTLIANEFEREQDRSLTLALSDSAVTIDTALPVAVANETFAWSSDATGLVAGPTVSEISGAAASATAASASAAAASSSASSASTDAASTAADVISVAADLVATNQDTIDTAADVVLTAADVVSTAADLVATNQDTIDTAADLVATNQDTIDTAADLVLTNADVVSTNADAVATAADLVLTNADQVSAAASAASAASSAASVPNMDAVAGIIEANANFVDACIFGPAMDPVDWSGGTAASSASLMLATVEDTGADTQVNIWDLTSTTIASASPLATVTITGAATVTSVAASMGYIIVGSEDGISIIDPHSGAWAERTVGWPKSLSTSTIPALGNNDVEKVVAGISNQPPFDPRTGGPMPSFMANLGTTDYVSFLYPDGTVGNYGSPNAVNGIAIAHGRAYFSDTVNTLFQSKDIDGGNVNSGYYILKDNSYPYGFMPDNDLSFGSHGNAAVASADGLSLIIAPATDVNLIGTGNAITRAYNTGYLIGDIRGAWLANSKTVDRSYKANTLTEEGTVTEAVVASGAELLGYSGFSSSVTLTRASDADWDVITTGSAYLSCWFKCTGNSSFEHYIGFNNSGGTIEFELGLLGAGTVRGKDDGATAQTTVTSTQTFDNSVWHKADFVRVSSTERYLYVDGVLVASDTTDAGSLSSSGNLPLGIGCNGDATNNPATTSTLSLARLSATAPTATQIRQMYDAEKGMFVASAKCLLQSGSTDAVLDVSVDPITSKVAVTQTDSQMIWDGLVVDSTPAVNAGASEHNLLYGGDRVEINSVNLYATIAAKSLRGDLEIVRGMKAGLPAGVDLSKAKAWAYIIGSGTPVFAASYNIKSLTDKGVGSYRVDFAIPFKSINYVSVGNSVIGSDFNNLSFIHALASRDKHHADYYITRADTGAYIDDVGHCVLFFGELENE</sequence>
<evidence type="ECO:0000313" key="1">
    <source>
        <dbReference type="EMBL" id="AKH47641.1"/>
    </source>
</evidence>
<dbReference type="EMBL" id="KR029596">
    <property type="protein sequence ID" value="AKH47641.1"/>
    <property type="molecule type" value="Genomic_DNA"/>
</dbReference>
<reference evidence="1" key="1">
    <citation type="journal article" date="2015" name="Front. Microbiol.">
        <title>Combining genomic sequencing methods to explore viral diversity and reveal potential virus-host interactions.</title>
        <authorList>
            <person name="Chow C.E."/>
            <person name="Winget D.M."/>
            <person name="White R.A.III."/>
            <person name="Hallam S.J."/>
            <person name="Suttle C.A."/>
        </authorList>
    </citation>
    <scope>NUCLEOTIDE SEQUENCE</scope>
    <source>
        <strain evidence="1">Oxic1_1</strain>
    </source>
</reference>
<organism evidence="1">
    <name type="scientific">uncultured marine virus</name>
    <dbReference type="NCBI Taxonomy" id="186617"/>
    <lineage>
        <taxon>Viruses</taxon>
        <taxon>environmental samples</taxon>
    </lineage>
</organism>
<name>A0A0F7L984_9VIRU</name>
<dbReference type="SUPFAM" id="SSF49899">
    <property type="entry name" value="Concanavalin A-like lectins/glucanases"/>
    <property type="match status" value="1"/>
</dbReference>
<protein>
    <submittedName>
        <fullName evidence="1">Uncharacterized protein</fullName>
    </submittedName>
</protein>
<reference evidence="1" key="2">
    <citation type="submission" date="2015-03" db="EMBL/GenBank/DDBJ databases">
        <authorList>
            <person name="Chow C.-E.T."/>
            <person name="Winget D.M."/>
            <person name="White R.A.III."/>
            <person name="Hallam S.J."/>
            <person name="Suttle C.A."/>
        </authorList>
    </citation>
    <scope>NUCLEOTIDE SEQUENCE</scope>
    <source>
        <strain evidence="1">Oxic1_1</strain>
    </source>
</reference>